<feature type="transmembrane region" description="Helical" evidence="1">
    <location>
        <begin position="240"/>
        <end position="262"/>
    </location>
</feature>
<feature type="transmembrane region" description="Helical" evidence="1">
    <location>
        <begin position="443"/>
        <end position="463"/>
    </location>
</feature>
<proteinExistence type="predicted"/>
<accession>A0ABT1VVX5</accession>
<dbReference type="RefSeq" id="WP_422919202.1">
    <property type="nucleotide sequence ID" value="NZ_JAMZEJ010000003.1"/>
</dbReference>
<name>A0ABT1VVX5_9PROT</name>
<keyword evidence="1" id="KW-0472">Membrane</keyword>
<reference evidence="2 3" key="1">
    <citation type="submission" date="2022-06" db="EMBL/GenBank/DDBJ databases">
        <title>Rhizosaccharibacter gen. nov. sp. nov. KSS12, endophytic bacteria isolated from sugarcane.</title>
        <authorList>
            <person name="Pitiwittayakul N."/>
        </authorList>
    </citation>
    <scope>NUCLEOTIDE SEQUENCE [LARGE SCALE GENOMIC DNA]</scope>
    <source>
        <strain evidence="2 3">KSS12</strain>
    </source>
</reference>
<organism evidence="2 3">
    <name type="scientific">Rhizosaccharibacter radicis</name>
    <dbReference type="NCBI Taxonomy" id="2782605"/>
    <lineage>
        <taxon>Bacteria</taxon>
        <taxon>Pseudomonadati</taxon>
        <taxon>Pseudomonadota</taxon>
        <taxon>Alphaproteobacteria</taxon>
        <taxon>Acetobacterales</taxon>
        <taxon>Acetobacteraceae</taxon>
        <taxon>Rhizosaccharibacter</taxon>
    </lineage>
</organism>
<feature type="transmembrane region" description="Helical" evidence="1">
    <location>
        <begin position="470"/>
        <end position="490"/>
    </location>
</feature>
<feature type="transmembrane region" description="Helical" evidence="1">
    <location>
        <begin position="838"/>
        <end position="857"/>
    </location>
</feature>
<feature type="transmembrane region" description="Helical" evidence="1">
    <location>
        <begin position="340"/>
        <end position="360"/>
    </location>
</feature>
<dbReference type="Proteomes" id="UP001524547">
    <property type="component" value="Unassembled WGS sequence"/>
</dbReference>
<sequence length="872" mass="93111">MTDLVALLLAPILMQLPALGGWLSADPIFQVAAMPPGHPRQLLPGFPGWIDGNSGATTQALGHLAAEQWLHGRVPWWNHFSGLGMPLAAEMQNSALFLPFVLLLHFGQGVLLLKIAMQMTAGVCMLFLMRELGTRRAASLAAALLFEFAGIFAWFSHGPIMPVPFLPLLVLGIERCCRLVREHRPGGWALIALAVAASLYAGFPETAFLDGLLGAAIAVLRIVQAGRPGAKFAAAATGRLAAGLAVGLLLSAPVVVPFAESLPISLVGQNADFSGMHLLRESYGLLLFPYLLGSLVFGPATINQQAAIWWHAGGYCDLVLLAAGLAALLPRRVPHRGLRVLLACWVVLSLGKAAGVPWLASLFDAVPFIRQTMFYVYAVPGWEFVLILLAGLLLDDLHRGAVPPAATRGALFCGLMLLGLAALGGASPAAERLLIAGTYGYRWFLFGSLAWAVIGTGLFLGLLSRPRAAYGVLLVNAAALFALPILSGPIGARVDRAPIDALRADIGTGRAFSLSRLVPNYGAFFGVPTLNYNYVPVPRTLAERMRRDLDPDMDATNLFGDRLQGFGSPTPNPFRPQATTAQTLERLEALGVSHLLVGHGADPMQDVIGPLGGAGHLQPRALADGTVLSGEIALPTGDASLRQLGLVLGTYLTHPAGSMRLSFCVAGRCETATASLSGVVDNRPLWFDPWFELPVHPGDRLRYRISVHLTAGALALWEVPMAAGGDPAAFFAFRYRSSGAFLRPVFDDDTSTVLRLPHPRPYAEADGSCVLRIADRDRMDAACPSGGRLLRRELFYPGWRATVNGRAAAIEPADDATFQSISLPPGRSEIRFRYAPPQIGWCYGAACLGVVLLLLSLRGGAPARWRPAPRPR</sequence>
<keyword evidence="1" id="KW-0812">Transmembrane</keyword>
<keyword evidence="1" id="KW-1133">Transmembrane helix</keyword>
<gene>
    <name evidence="2" type="ORF">NFI88_06470</name>
</gene>
<comment type="caution">
    <text evidence="2">The sequence shown here is derived from an EMBL/GenBank/DDBJ whole genome shotgun (WGS) entry which is preliminary data.</text>
</comment>
<evidence type="ECO:0000256" key="1">
    <source>
        <dbReference type="SAM" id="Phobius"/>
    </source>
</evidence>
<feature type="transmembrane region" description="Helical" evidence="1">
    <location>
        <begin position="161"/>
        <end position="180"/>
    </location>
</feature>
<evidence type="ECO:0000313" key="2">
    <source>
        <dbReference type="EMBL" id="MCQ8240488.1"/>
    </source>
</evidence>
<feature type="transmembrane region" description="Helical" evidence="1">
    <location>
        <begin position="283"/>
        <end position="302"/>
    </location>
</feature>
<keyword evidence="3" id="KW-1185">Reference proteome</keyword>
<feature type="transmembrane region" description="Helical" evidence="1">
    <location>
        <begin position="95"/>
        <end position="116"/>
    </location>
</feature>
<evidence type="ECO:0000313" key="3">
    <source>
        <dbReference type="Proteomes" id="UP001524547"/>
    </source>
</evidence>
<feature type="transmembrane region" description="Helical" evidence="1">
    <location>
        <begin position="187"/>
        <end position="203"/>
    </location>
</feature>
<dbReference type="InterPro" id="IPR018580">
    <property type="entry name" value="Uncharacterised_YfhO"/>
</dbReference>
<feature type="transmembrane region" description="Helical" evidence="1">
    <location>
        <begin position="405"/>
        <end position="423"/>
    </location>
</feature>
<protein>
    <submittedName>
        <fullName evidence="2">YfhO family protein</fullName>
    </submittedName>
</protein>
<dbReference type="EMBL" id="JAMZEJ010000003">
    <property type="protein sequence ID" value="MCQ8240488.1"/>
    <property type="molecule type" value="Genomic_DNA"/>
</dbReference>
<dbReference type="PANTHER" id="PTHR38454">
    <property type="entry name" value="INTEGRAL MEMBRANE PROTEIN-RELATED"/>
    <property type="match status" value="1"/>
</dbReference>
<dbReference type="PANTHER" id="PTHR38454:SF1">
    <property type="entry name" value="INTEGRAL MEMBRANE PROTEIN"/>
    <property type="match status" value="1"/>
</dbReference>
<feature type="transmembrane region" description="Helical" evidence="1">
    <location>
        <begin position="308"/>
        <end position="328"/>
    </location>
</feature>
<feature type="transmembrane region" description="Helical" evidence="1">
    <location>
        <begin position="372"/>
        <end position="393"/>
    </location>
</feature>